<comment type="caution">
    <text evidence="2">The sequence shown here is derived from an EMBL/GenBank/DDBJ whole genome shotgun (WGS) entry which is preliminary data.</text>
</comment>
<evidence type="ECO:0000256" key="1">
    <source>
        <dbReference type="ARBA" id="ARBA00001954"/>
    </source>
</evidence>
<dbReference type="OrthoDB" id="9075305at2"/>
<dbReference type="SUPFAM" id="SSF51197">
    <property type="entry name" value="Clavaminate synthase-like"/>
    <property type="match status" value="1"/>
</dbReference>
<accession>A0A395JIC9</accession>
<name>A0A395JIC9_9GAMM</name>
<evidence type="ECO:0000313" key="2">
    <source>
        <dbReference type="EMBL" id="RBP48356.1"/>
    </source>
</evidence>
<keyword evidence="2" id="KW-0223">Dioxygenase</keyword>
<protein>
    <submittedName>
        <fullName evidence="2">Ectoine hydroxylase-related dioxygenase (Phytanoyl-CoA dioxygenase family)</fullName>
    </submittedName>
</protein>
<dbReference type="EMBL" id="QNRT01000008">
    <property type="protein sequence ID" value="RBP48356.1"/>
    <property type="molecule type" value="Genomic_DNA"/>
</dbReference>
<evidence type="ECO:0000313" key="3">
    <source>
        <dbReference type="Proteomes" id="UP000253083"/>
    </source>
</evidence>
<dbReference type="AlphaFoldDB" id="A0A395JIC9"/>
<dbReference type="InterPro" id="IPR008775">
    <property type="entry name" value="Phytyl_CoA_dOase-like"/>
</dbReference>
<proteinExistence type="predicted"/>
<dbReference type="GO" id="GO:0016706">
    <property type="term" value="F:2-oxoglutarate-dependent dioxygenase activity"/>
    <property type="evidence" value="ECO:0007669"/>
    <property type="project" value="UniProtKB-ARBA"/>
</dbReference>
<gene>
    <name evidence="2" type="ORF">DFR28_10885</name>
</gene>
<sequence length="283" mass="32515">MTLTDQQRREWDEQGFLLLKGFYSDSRIDQINSLIDSLWRGRRKLGAEYVIDIFVETANEKRVYFADAPKSARFAPYKLNDLFLSQPEIRKLIVGDELAPLLKGLLAGTPMVCNTLNFEFGSQQDYHFDTFYMPSPTPNKMVASWIALEDSTQYNGPLSYYPGSHKIPPYQFSSGSTIVVEDELPAFREYIYDEIEKRGLQAETLLAERGDVLIWHSQLFHGGSEITDKSKTRKSLVTHYFTNEDFPDQSPPKVGEHGGYMQRPAQPVGYPFEPKNWIQRTFG</sequence>
<keyword evidence="3" id="KW-1185">Reference proteome</keyword>
<dbReference type="PANTHER" id="PTHR20883">
    <property type="entry name" value="PHYTANOYL-COA DIOXYGENASE DOMAIN CONTAINING 1"/>
    <property type="match status" value="1"/>
</dbReference>
<dbReference type="GO" id="GO:0005506">
    <property type="term" value="F:iron ion binding"/>
    <property type="evidence" value="ECO:0007669"/>
    <property type="project" value="UniProtKB-ARBA"/>
</dbReference>
<dbReference type="PANTHER" id="PTHR20883:SF48">
    <property type="entry name" value="ECTOINE DIOXYGENASE"/>
    <property type="match status" value="1"/>
</dbReference>
<comment type="cofactor">
    <cofactor evidence="1">
        <name>Fe(2+)</name>
        <dbReference type="ChEBI" id="CHEBI:29033"/>
    </cofactor>
</comment>
<dbReference type="RefSeq" id="WP_113955830.1">
    <property type="nucleotide sequence ID" value="NZ_QNRT01000008.1"/>
</dbReference>
<keyword evidence="2" id="KW-0560">Oxidoreductase</keyword>
<dbReference type="InParanoid" id="A0A395JIC9"/>
<reference evidence="2 3" key="1">
    <citation type="submission" date="2018-06" db="EMBL/GenBank/DDBJ databases">
        <title>Genomic Encyclopedia of Type Strains, Phase IV (KMG-IV): sequencing the most valuable type-strain genomes for metagenomic binning, comparative biology and taxonomic classification.</title>
        <authorList>
            <person name="Goeker M."/>
        </authorList>
    </citation>
    <scope>NUCLEOTIDE SEQUENCE [LARGE SCALE GENOMIC DNA]</scope>
    <source>
        <strain evidence="2 3">DSM 24032</strain>
    </source>
</reference>
<organism evidence="2 3">
    <name type="scientific">Arenicella xantha</name>
    <dbReference type="NCBI Taxonomy" id="644221"/>
    <lineage>
        <taxon>Bacteria</taxon>
        <taxon>Pseudomonadati</taxon>
        <taxon>Pseudomonadota</taxon>
        <taxon>Gammaproteobacteria</taxon>
        <taxon>Arenicellales</taxon>
        <taxon>Arenicellaceae</taxon>
        <taxon>Arenicella</taxon>
    </lineage>
</organism>
<dbReference type="Pfam" id="PF05721">
    <property type="entry name" value="PhyH"/>
    <property type="match status" value="1"/>
</dbReference>
<dbReference type="Proteomes" id="UP000253083">
    <property type="component" value="Unassembled WGS sequence"/>
</dbReference>
<dbReference type="Gene3D" id="2.60.120.620">
    <property type="entry name" value="q2cbj1_9rhob like domain"/>
    <property type="match status" value="1"/>
</dbReference>